<accession>A0A1F7W5Q6</accession>
<protein>
    <submittedName>
        <fullName evidence="2">Uncharacterized protein</fullName>
    </submittedName>
</protein>
<gene>
    <name evidence="2" type="ORF">A2304_03570</name>
</gene>
<evidence type="ECO:0000256" key="1">
    <source>
        <dbReference type="SAM" id="Phobius"/>
    </source>
</evidence>
<comment type="caution">
    <text evidence="2">The sequence shown here is derived from an EMBL/GenBank/DDBJ whole genome shotgun (WGS) entry which is preliminary data.</text>
</comment>
<keyword evidence="1" id="KW-1133">Transmembrane helix</keyword>
<organism evidence="2 3">
    <name type="scientific">Candidatus Uhrbacteria bacterium RIFOXYB2_FULL_57_15</name>
    <dbReference type="NCBI Taxonomy" id="1802422"/>
    <lineage>
        <taxon>Bacteria</taxon>
        <taxon>Candidatus Uhriibacteriota</taxon>
    </lineage>
</organism>
<evidence type="ECO:0000313" key="2">
    <source>
        <dbReference type="EMBL" id="OGL98131.1"/>
    </source>
</evidence>
<dbReference type="AlphaFoldDB" id="A0A1F7W5Q6"/>
<name>A0A1F7W5Q6_9BACT</name>
<dbReference type="Proteomes" id="UP000176501">
    <property type="component" value="Unassembled WGS sequence"/>
</dbReference>
<keyword evidence="1" id="KW-0472">Membrane</keyword>
<sequence length="209" mass="22414">MPRVLGAFELSSRSCFLLVLIPMFAAAIVLRIVFAFIPAPRPDMLPKSDGLVETASAEDAQAHTVLPIVIPDDLLGGEIYTLGVYTKTAGALPVGSTVIVVTKSDRRFFEIVERPSTTLADVTDDYAAASTQPVALGSSDGVLLYLSATNVPCVSPNEKWNLPGFCEVQRILLFEANGVVYSIASDGSHATDGELITLAKDMLERQKDR</sequence>
<keyword evidence="1" id="KW-0812">Transmembrane</keyword>
<dbReference type="EMBL" id="MGFE01000023">
    <property type="protein sequence ID" value="OGL98131.1"/>
    <property type="molecule type" value="Genomic_DNA"/>
</dbReference>
<reference evidence="2 3" key="1">
    <citation type="journal article" date="2016" name="Nat. Commun.">
        <title>Thousands of microbial genomes shed light on interconnected biogeochemical processes in an aquifer system.</title>
        <authorList>
            <person name="Anantharaman K."/>
            <person name="Brown C.T."/>
            <person name="Hug L.A."/>
            <person name="Sharon I."/>
            <person name="Castelle C.J."/>
            <person name="Probst A.J."/>
            <person name="Thomas B.C."/>
            <person name="Singh A."/>
            <person name="Wilkins M.J."/>
            <person name="Karaoz U."/>
            <person name="Brodie E.L."/>
            <person name="Williams K.H."/>
            <person name="Hubbard S.S."/>
            <person name="Banfield J.F."/>
        </authorList>
    </citation>
    <scope>NUCLEOTIDE SEQUENCE [LARGE SCALE GENOMIC DNA]</scope>
</reference>
<feature type="transmembrane region" description="Helical" evidence="1">
    <location>
        <begin position="16"/>
        <end position="37"/>
    </location>
</feature>
<evidence type="ECO:0000313" key="3">
    <source>
        <dbReference type="Proteomes" id="UP000176501"/>
    </source>
</evidence>
<proteinExistence type="predicted"/>